<dbReference type="RefSeq" id="WP_045569229.1">
    <property type="nucleotide sequence ID" value="NZ_CP065217.1"/>
</dbReference>
<evidence type="ECO:0000313" key="1">
    <source>
        <dbReference type="EMBL" id="QPL52217.1"/>
    </source>
</evidence>
<reference evidence="1 2" key="1">
    <citation type="submission" date="2020-11" db="EMBL/GenBank/DDBJ databases">
        <title>Complete and Circularized Genome Assembly of a human isolate of Vibrio navarrensis biotype pommerensis with MiSeq and MinION Sequence Data.</title>
        <authorList>
            <person name="Schwartz K."/>
            <person name="Borowiak M."/>
            <person name="Deneke C."/>
            <person name="Balau V."/>
            <person name="Metelmann C."/>
            <person name="Strauch E."/>
        </authorList>
    </citation>
    <scope>NUCLEOTIDE SEQUENCE [LARGE SCALE GENOMIC DNA]</scope>
    <source>
        <strain evidence="1 2">20-VB00237</strain>
    </source>
</reference>
<proteinExistence type="predicted"/>
<evidence type="ECO:0000313" key="2">
    <source>
        <dbReference type="Proteomes" id="UP000594435"/>
    </source>
</evidence>
<name>A0AAJ4I8T1_9VIBR</name>
<dbReference type="Proteomes" id="UP000594435">
    <property type="component" value="Chromosome 1"/>
</dbReference>
<accession>A0AAJ4I8T1</accession>
<dbReference type="EMBL" id="CP065217">
    <property type="protein sequence ID" value="QPL52217.1"/>
    <property type="molecule type" value="Genomic_DNA"/>
</dbReference>
<organism evidence="1 2">
    <name type="scientific">Vibrio navarrensis</name>
    <dbReference type="NCBI Taxonomy" id="29495"/>
    <lineage>
        <taxon>Bacteria</taxon>
        <taxon>Pseudomonadati</taxon>
        <taxon>Pseudomonadota</taxon>
        <taxon>Gammaproteobacteria</taxon>
        <taxon>Vibrionales</taxon>
        <taxon>Vibrionaceae</taxon>
        <taxon>Vibrio</taxon>
    </lineage>
</organism>
<dbReference type="AlphaFoldDB" id="A0AAJ4I8T1"/>
<gene>
    <name evidence="1" type="ORF">I3X05_08830</name>
</gene>
<sequence>MFILKHQDEDIKYTFSKGGFAIADGKLFLSLESKAVDEEAFPDCYLFAIDGFELSNGIESQIINISTNPNDEAPNIYVYTSFHACEVNAEINLKVLDSTHIEIEFNVISEDVNYYNEKAKPNPFIGSTKLTQKNKNELWLPV</sequence>
<protein>
    <submittedName>
        <fullName evidence="1">Uncharacterized protein</fullName>
    </submittedName>
</protein>